<keyword evidence="2" id="KW-0813">Transport</keyword>
<sequence length="161" mass="18037">MSVQENKQPCFHIQCIYLKDLSLEQPNSPAIFLDQEIPGIEIEVDVDVQQLADSIFEIVLTSTVTARISNRIAFLVEAKQAGIFDISNVPNEQMDTLIGVACPTIIFPYLRANIADIITRAGFPPIHLVEINFQALYEQRLSQVNKQQRNSIANDGSKITH</sequence>
<keyword evidence="2" id="KW-0963">Cytoplasm</keyword>
<dbReference type="GO" id="GO:0006457">
    <property type="term" value="P:protein folding"/>
    <property type="evidence" value="ECO:0007669"/>
    <property type="project" value="UniProtKB-UniRule"/>
</dbReference>
<keyword evidence="2" id="KW-0811">Translocation</keyword>
<comment type="subunit">
    <text evidence="2">Homotetramer, a dimer of dimers. One homotetramer interacts with 1 SecA dimer.</text>
</comment>
<dbReference type="AlphaFoldDB" id="A0A916JRP0"/>
<dbReference type="Proteomes" id="UP000693996">
    <property type="component" value="Chromosome"/>
</dbReference>
<keyword evidence="1 2" id="KW-0143">Chaperone</keyword>
<evidence type="ECO:0000313" key="3">
    <source>
        <dbReference type="EMBL" id="CAG7596361.1"/>
    </source>
</evidence>
<reference evidence="3" key="1">
    <citation type="submission" date="2021-06" db="EMBL/GenBank/DDBJ databases">
        <authorList>
            <person name="Szabo G."/>
        </authorList>
    </citation>
    <scope>NUCLEOTIDE SEQUENCE</scope>
    <source>
        <strain evidence="3">MYVALT</strain>
    </source>
</reference>
<dbReference type="InterPro" id="IPR003708">
    <property type="entry name" value="SecB"/>
</dbReference>
<comment type="subcellular location">
    <subcellularLocation>
        <location evidence="2">Cytoplasm</location>
    </subcellularLocation>
</comment>
<proteinExistence type="inferred from homology"/>
<dbReference type="GO" id="GO:0051262">
    <property type="term" value="P:protein tetramerization"/>
    <property type="evidence" value="ECO:0007669"/>
    <property type="project" value="InterPro"/>
</dbReference>
<evidence type="ECO:0000256" key="1">
    <source>
        <dbReference type="ARBA" id="ARBA00023186"/>
    </source>
</evidence>
<dbReference type="EMBL" id="OU343031">
    <property type="protein sequence ID" value="CAG7596361.1"/>
    <property type="molecule type" value="Genomic_DNA"/>
</dbReference>
<protein>
    <recommendedName>
        <fullName evidence="2">Protein-export protein SecB</fullName>
    </recommendedName>
</protein>
<dbReference type="HAMAP" id="MF_00821">
    <property type="entry name" value="SecB"/>
    <property type="match status" value="1"/>
</dbReference>
<comment type="similarity">
    <text evidence="2">Belongs to the SecB family.</text>
</comment>
<keyword evidence="2" id="KW-0653">Protein transport</keyword>
<dbReference type="PANTHER" id="PTHR36918:SF1">
    <property type="entry name" value="PROTEIN-EXPORT PROTEIN SECB"/>
    <property type="match status" value="1"/>
</dbReference>
<dbReference type="Pfam" id="PF02556">
    <property type="entry name" value="SecB"/>
    <property type="match status" value="1"/>
</dbReference>
<dbReference type="GO" id="GO:0005737">
    <property type="term" value="C:cytoplasm"/>
    <property type="evidence" value="ECO:0007669"/>
    <property type="project" value="UniProtKB-SubCell"/>
</dbReference>
<dbReference type="NCBIfam" id="TIGR00809">
    <property type="entry name" value="secB"/>
    <property type="match status" value="1"/>
</dbReference>
<dbReference type="GO" id="GO:0051082">
    <property type="term" value="F:unfolded protein binding"/>
    <property type="evidence" value="ECO:0007669"/>
    <property type="project" value="InterPro"/>
</dbReference>
<organism evidence="3 4">
    <name type="scientific">Candidatus Vallotiella hemipterorum</name>
    <dbReference type="NCBI Taxonomy" id="1177213"/>
    <lineage>
        <taxon>Bacteria</taxon>
        <taxon>Pseudomonadati</taxon>
        <taxon>Pseudomonadota</taxon>
        <taxon>Betaproteobacteria</taxon>
        <taxon>Burkholderiales</taxon>
        <taxon>Burkholderiaceae</taxon>
        <taxon>Candidatus Vallotiella</taxon>
    </lineage>
</organism>
<dbReference type="RefSeq" id="WP_216796377.1">
    <property type="nucleotide sequence ID" value="NZ_OU343031.1"/>
</dbReference>
<name>A0A916JRP0_9BURK</name>
<gene>
    <name evidence="2 3" type="primary">secB</name>
    <name evidence="3" type="ORF">MYVALT_G_00980</name>
</gene>
<evidence type="ECO:0000313" key="4">
    <source>
        <dbReference type="Proteomes" id="UP000693996"/>
    </source>
</evidence>
<accession>A0A916JRP0</accession>
<dbReference type="NCBIfam" id="NF004394">
    <property type="entry name" value="PRK05751.1-5"/>
    <property type="match status" value="1"/>
</dbReference>
<evidence type="ECO:0000256" key="2">
    <source>
        <dbReference type="HAMAP-Rule" id="MF_00821"/>
    </source>
</evidence>
<dbReference type="GO" id="GO:0015031">
    <property type="term" value="P:protein transport"/>
    <property type="evidence" value="ECO:0007669"/>
    <property type="project" value="UniProtKB-UniRule"/>
</dbReference>
<comment type="function">
    <text evidence="2">One of the proteins required for the normal export of preproteins out of the cell cytoplasm. It is a molecular chaperone that binds to a subset of precursor proteins, maintaining them in a translocation-competent state. It also specifically binds to its receptor SecA.</text>
</comment>
<keyword evidence="4" id="KW-1185">Reference proteome</keyword>
<dbReference type="KEGG" id="vtr:MYVALT_G_00980"/>
<dbReference type="PANTHER" id="PTHR36918">
    <property type="match status" value="1"/>
</dbReference>